<comment type="caution">
    <text evidence="1">The sequence shown here is derived from an EMBL/GenBank/DDBJ whole genome shotgun (WGS) entry which is preliminary data.</text>
</comment>
<dbReference type="SUPFAM" id="SSF55961">
    <property type="entry name" value="Bet v1-like"/>
    <property type="match status" value="1"/>
</dbReference>
<dbReference type="RefSeq" id="WP_179790349.1">
    <property type="nucleotide sequence ID" value="NZ_JAAVJF010000001.1"/>
</dbReference>
<dbReference type="AlphaFoldDB" id="A0A7L4P8K6"/>
<evidence type="ECO:0000313" key="1">
    <source>
        <dbReference type="EMBL" id="NYR14954.1"/>
    </source>
</evidence>
<accession>A0A7L4P8K6</accession>
<dbReference type="Pfam" id="PF06240">
    <property type="entry name" value="COXG"/>
    <property type="match status" value="1"/>
</dbReference>
<reference evidence="1 2" key="1">
    <citation type="journal article" date="2020" name="Nat. Commun.">
        <title>The structures of two archaeal type IV pili illuminate evolutionary relationships.</title>
        <authorList>
            <person name="Wang F."/>
            <person name="Baquero D.P."/>
            <person name="Su Z."/>
            <person name="Beltran L.C."/>
            <person name="Prangishvili D."/>
            <person name="Krupovic M."/>
            <person name="Egelman E.H."/>
        </authorList>
    </citation>
    <scope>NUCLEOTIDE SEQUENCE [LARGE SCALE GENOMIC DNA]</scope>
    <source>
        <strain evidence="1 2">2GA</strain>
    </source>
</reference>
<organism evidence="1 2">
    <name type="scientific">Pyrobaculum arsenaticum</name>
    <dbReference type="NCBI Taxonomy" id="121277"/>
    <lineage>
        <taxon>Archaea</taxon>
        <taxon>Thermoproteota</taxon>
        <taxon>Thermoprotei</taxon>
        <taxon>Thermoproteales</taxon>
        <taxon>Thermoproteaceae</taxon>
        <taxon>Pyrobaculum</taxon>
    </lineage>
</organism>
<dbReference type="Proteomes" id="UP000554766">
    <property type="component" value="Unassembled WGS sequence"/>
</dbReference>
<dbReference type="PANTHER" id="PTHR38588:SF1">
    <property type="entry name" value="BLL0334 PROTEIN"/>
    <property type="match status" value="1"/>
</dbReference>
<dbReference type="Gene3D" id="3.30.530.20">
    <property type="match status" value="1"/>
</dbReference>
<protein>
    <submittedName>
        <fullName evidence="1">Carbon monoxide dehydrogenase</fullName>
    </submittedName>
</protein>
<dbReference type="PANTHER" id="PTHR38588">
    <property type="entry name" value="BLL0334 PROTEIN"/>
    <property type="match status" value="1"/>
</dbReference>
<proteinExistence type="predicted"/>
<gene>
    <name evidence="1" type="ORF">HC235_03050</name>
</gene>
<dbReference type="EMBL" id="JAAVJF010000001">
    <property type="protein sequence ID" value="NYR14954.1"/>
    <property type="molecule type" value="Genomic_DNA"/>
</dbReference>
<name>A0A7L4P8K6_9CREN</name>
<evidence type="ECO:0000313" key="2">
    <source>
        <dbReference type="Proteomes" id="UP000554766"/>
    </source>
</evidence>
<dbReference type="InterPro" id="IPR010419">
    <property type="entry name" value="CO_DH_gsu"/>
</dbReference>
<sequence length="145" mass="15434">MKVEESGRFSVNMPPERVVELIAKPEVVAKLIPGVGKIEKAGDEYIGEAQVKLGHLSGKMTARFRYEAVRSDGVVVVGRATGLQTTADFRIEVSVKPSGSGSDVYWKFAGEARGLAASLAPGIVKSALKKMAEDAAINLAQFLSQ</sequence>
<keyword evidence="2" id="KW-1185">Reference proteome</keyword>
<dbReference type="InterPro" id="IPR023393">
    <property type="entry name" value="START-like_dom_sf"/>
</dbReference>